<dbReference type="Proteomes" id="UP001153334">
    <property type="component" value="Unassembled WGS sequence"/>
</dbReference>
<sequence length="691" mass="77518">MVVAFQPFNCLGGVGKTQIATAFAYESYASARYSTVLWIFAINRDELLKSFTRIAKFLGLYPETGALESADPMPPLALALLRWLSRDDAPRWLLIFDNVDDLDSFDVTDFFPKVPWGDILITSRRRQAERLGHSVTVDVMDSSDAVELLHRCSGIPAATSETAAKKLAEALGFLPLALDQAGAYISEQNLGFDGYMDLYGESRGHLLRHKPPKAVWCYEETVFTTWEISFAAVSEIDTLASQLLDVAAFFHSDDVPLALLCPLTQDLESSQRLFLRDFLDFVETRLDYSQIVGTMCNELKVSKIRVQQAIGRLTSFSLVRQKKESQSISVHPLVHFWLRERQSDTQRFENCRAAICLVLHALINAYDLSQFRDAEAIYPYLFICLEHVNAIPGLLASTELQKLGACIIAVDSWVPFSIDPGTLRRADGFYHFINSKGVGAAWVIPDAMLAMRRALRLKSIGHRQQTSEHCSMFLQTFEQRSRFDKMYAACMARTAGPCCYRVGNYDDAEKVYGYIDDSLDSTGTMLARKQLVLGAIKTDRGLPVEAEALLSTCASELVRGIGHEHFLLRVWHQLMATCLMAQGRFGEAEETVVQQLNTRLEQLNAGKIEFTFSDYELVEVYGRLLRKQQRYEEGRSLLAGVLARTRSKAAKPERALAELSMALTSDLSVRSTVACYLDSKVAYGFYKVVPS</sequence>
<evidence type="ECO:0000313" key="2">
    <source>
        <dbReference type="Proteomes" id="UP001153334"/>
    </source>
</evidence>
<dbReference type="EMBL" id="JAPESX010000888">
    <property type="protein sequence ID" value="KAJ8119348.1"/>
    <property type="molecule type" value="Genomic_DNA"/>
</dbReference>
<reference evidence="1" key="1">
    <citation type="submission" date="2022-11" db="EMBL/GenBank/DDBJ databases">
        <title>Genome Sequence of Nemania bipapillata.</title>
        <authorList>
            <person name="Buettner E."/>
        </authorList>
    </citation>
    <scope>NUCLEOTIDE SEQUENCE</scope>
    <source>
        <strain evidence="1">CP14</strain>
    </source>
</reference>
<keyword evidence="2" id="KW-1185">Reference proteome</keyword>
<name>A0ACC2IW27_9PEZI</name>
<evidence type="ECO:0000313" key="1">
    <source>
        <dbReference type="EMBL" id="KAJ8119348.1"/>
    </source>
</evidence>
<organism evidence="1 2">
    <name type="scientific">Nemania bipapillata</name>
    <dbReference type="NCBI Taxonomy" id="110536"/>
    <lineage>
        <taxon>Eukaryota</taxon>
        <taxon>Fungi</taxon>
        <taxon>Dikarya</taxon>
        <taxon>Ascomycota</taxon>
        <taxon>Pezizomycotina</taxon>
        <taxon>Sordariomycetes</taxon>
        <taxon>Xylariomycetidae</taxon>
        <taxon>Xylariales</taxon>
        <taxon>Xylariaceae</taxon>
        <taxon>Nemania</taxon>
    </lineage>
</organism>
<comment type="caution">
    <text evidence="1">The sequence shown here is derived from an EMBL/GenBank/DDBJ whole genome shotgun (WGS) entry which is preliminary data.</text>
</comment>
<accession>A0ACC2IW27</accession>
<gene>
    <name evidence="1" type="ORF">ONZ43_g3683</name>
</gene>
<protein>
    <submittedName>
        <fullName evidence="1">Uncharacterized protein</fullName>
    </submittedName>
</protein>
<proteinExistence type="predicted"/>